<dbReference type="Pfam" id="PF04484">
    <property type="entry name" value="QWRF"/>
    <property type="match status" value="1"/>
</dbReference>
<dbReference type="InterPro" id="IPR007573">
    <property type="entry name" value="QWRF"/>
</dbReference>
<organism evidence="3 4">
    <name type="scientific">Trapa incisa</name>
    <dbReference type="NCBI Taxonomy" id="236973"/>
    <lineage>
        <taxon>Eukaryota</taxon>
        <taxon>Viridiplantae</taxon>
        <taxon>Streptophyta</taxon>
        <taxon>Embryophyta</taxon>
        <taxon>Tracheophyta</taxon>
        <taxon>Spermatophyta</taxon>
        <taxon>Magnoliopsida</taxon>
        <taxon>eudicotyledons</taxon>
        <taxon>Gunneridae</taxon>
        <taxon>Pentapetalae</taxon>
        <taxon>rosids</taxon>
        <taxon>malvids</taxon>
        <taxon>Myrtales</taxon>
        <taxon>Lythraceae</taxon>
        <taxon>Trapa</taxon>
    </lineage>
</organism>
<dbReference type="GO" id="GO:0005880">
    <property type="term" value="C:nuclear microtubule"/>
    <property type="evidence" value="ECO:0007669"/>
    <property type="project" value="TreeGrafter"/>
</dbReference>
<keyword evidence="4" id="KW-1185">Reference proteome</keyword>
<proteinExistence type="inferred from homology"/>
<protein>
    <recommendedName>
        <fullName evidence="5">QWRF motif-containing protein 2</fullName>
    </recommendedName>
</protein>
<feature type="compositionally biased region" description="Polar residues" evidence="2">
    <location>
        <begin position="149"/>
        <end position="174"/>
    </location>
</feature>
<feature type="region of interest" description="Disordered" evidence="2">
    <location>
        <begin position="1"/>
        <end position="130"/>
    </location>
</feature>
<evidence type="ECO:0000256" key="1">
    <source>
        <dbReference type="ARBA" id="ARBA00010016"/>
    </source>
</evidence>
<feature type="compositionally biased region" description="Low complexity" evidence="2">
    <location>
        <begin position="88"/>
        <end position="100"/>
    </location>
</feature>
<dbReference type="AlphaFoldDB" id="A0AAN7GWE0"/>
<comment type="similarity">
    <text evidence="1">Belongs to the QWRF family.</text>
</comment>
<accession>A0AAN7GWE0</accession>
<dbReference type="GO" id="GO:0008017">
    <property type="term" value="F:microtubule binding"/>
    <property type="evidence" value="ECO:0007669"/>
    <property type="project" value="TreeGrafter"/>
</dbReference>
<feature type="compositionally biased region" description="Low complexity" evidence="2">
    <location>
        <begin position="389"/>
        <end position="412"/>
    </location>
</feature>
<dbReference type="EMBL" id="JAXIOK010000019">
    <property type="protein sequence ID" value="KAK4748353.1"/>
    <property type="molecule type" value="Genomic_DNA"/>
</dbReference>
<dbReference type="PANTHER" id="PTHR31807:SF38">
    <property type="entry name" value="QWRF MOTIF-CONTAINING PROTEIN 9"/>
    <property type="match status" value="1"/>
</dbReference>
<sequence>MVAAVSTTINPKPTAATRTNPTRRPLLPSDPDNALASPRRPKSREVTSRYMSSTSSSSSASSSASSYPLKRCPSPVISRTAISMDKMSPAPSSAAAIRRSQSSERRRPATPRSNSVDLRSANRKAVGGEVTSAQKMLLTSARGQSMSFHGESFSHQVSKSKPITTRSSSPSTVRKGTPERRKPALTTVTPAPMEQHRWPARLRKGNTFSQSVDLTDERRKLGGQNAGSVVRSLQSSMILDARSSLVGKLSSSNSNSAVPRKPSEIKRMSNSVIGSELISDCLSSDSETSYSQGNMVVKEGNNCGGCSNGNVQVGPRGIVVPARFMQETNNRLRRQTESGSPLKNIVLRSMVSTPKLMGPKKQGVDSPLSSPKGVLNTRGQSPIRTAVRPASPSKLSSWASSSPRGTSPSRSRNAISDAWADSGNKVASTPSISNFAVEIRKGKIGENRIVDAHAMRLLYNRLLQWRFVNARANSTMLEQQVNAERSLYNAWVGTTRMRESVRAKRIQLRLERENMKLTEILRKQMVYMEEWASIERDYSSSLAGATEALTASTIRLPITGARADILKMKNAISSAVDVMQVMSSSICALLSKVGHVNSSIAELTNVVTKERALLDQGRDLLSTAAALQVTEQSLRAHVLQLNSAPSSYTANSQETSLSYRDLVL</sequence>
<feature type="compositionally biased region" description="Low complexity" evidence="2">
    <location>
        <begin position="52"/>
        <end position="66"/>
    </location>
</feature>
<evidence type="ECO:0000313" key="3">
    <source>
        <dbReference type="EMBL" id="KAK4748353.1"/>
    </source>
</evidence>
<evidence type="ECO:0000313" key="4">
    <source>
        <dbReference type="Proteomes" id="UP001345219"/>
    </source>
</evidence>
<name>A0AAN7GWE0_9MYRT</name>
<evidence type="ECO:0008006" key="5">
    <source>
        <dbReference type="Google" id="ProtNLM"/>
    </source>
</evidence>
<gene>
    <name evidence="3" type="ORF">SAY87_014939</name>
</gene>
<comment type="caution">
    <text evidence="3">The sequence shown here is derived from an EMBL/GenBank/DDBJ whole genome shotgun (WGS) entry which is preliminary data.</text>
</comment>
<dbReference type="GO" id="GO:0051225">
    <property type="term" value="P:spindle assembly"/>
    <property type="evidence" value="ECO:0007669"/>
    <property type="project" value="TreeGrafter"/>
</dbReference>
<feature type="region of interest" description="Disordered" evidence="2">
    <location>
        <begin position="353"/>
        <end position="414"/>
    </location>
</feature>
<evidence type="ECO:0000256" key="2">
    <source>
        <dbReference type="SAM" id="MobiDB-lite"/>
    </source>
</evidence>
<feature type="compositionally biased region" description="Low complexity" evidence="2">
    <location>
        <begin position="10"/>
        <end position="27"/>
    </location>
</feature>
<feature type="region of interest" description="Disordered" evidence="2">
    <location>
        <begin position="149"/>
        <end position="184"/>
    </location>
</feature>
<dbReference type="GO" id="GO:0005737">
    <property type="term" value="C:cytoplasm"/>
    <property type="evidence" value="ECO:0007669"/>
    <property type="project" value="TreeGrafter"/>
</dbReference>
<dbReference type="PANTHER" id="PTHR31807">
    <property type="entry name" value="AUGMIN FAMILY MEMBER"/>
    <property type="match status" value="1"/>
</dbReference>
<reference evidence="3 4" key="1">
    <citation type="journal article" date="2023" name="Hortic Res">
        <title>Pangenome of water caltrop reveals structural variations and asymmetric subgenome divergence after allopolyploidization.</title>
        <authorList>
            <person name="Zhang X."/>
            <person name="Chen Y."/>
            <person name="Wang L."/>
            <person name="Yuan Y."/>
            <person name="Fang M."/>
            <person name="Shi L."/>
            <person name="Lu R."/>
            <person name="Comes H.P."/>
            <person name="Ma Y."/>
            <person name="Chen Y."/>
            <person name="Huang G."/>
            <person name="Zhou Y."/>
            <person name="Zheng Z."/>
            <person name="Qiu Y."/>
        </authorList>
    </citation>
    <scope>NUCLEOTIDE SEQUENCE [LARGE SCALE GENOMIC DNA]</scope>
    <source>
        <tissue evidence="3">Roots</tissue>
    </source>
</reference>
<dbReference type="Proteomes" id="UP001345219">
    <property type="component" value="Chromosome 12"/>
</dbReference>